<gene>
    <name evidence="2" type="ORF">FPS98_16545</name>
</gene>
<accession>A0A517I9D7</accession>
<sequence>MRNAAEGQQKHGQQEHLETLPLFSTTDTGGRMTELQPGRRVGRAAPLLPWLLAAAALWALTGSVPFGALLGLAPTPAISMFLGHPVTVGVAVALLFVAIGATGGVYSRAVEQFGQIRVAGLFASLAISGGLVADAGVLLLWTLTSDPSRPFDLEAIATSPTIPPELGAVVGASFALWAAISLLRLPGSIAHARRRQADIDRLRVEGSSFPGTLTAVSFTNRWLFNLPMFTVEIGYIVEGAPRVVSAHMRTSADRVPLVGSRMLVLTDDRGITHVELDSSNGATFEPDVRKYAASDG</sequence>
<name>A0A517I9D7_BREBE</name>
<feature type="transmembrane region" description="Helical" evidence="1">
    <location>
        <begin position="166"/>
        <end position="185"/>
    </location>
</feature>
<keyword evidence="1" id="KW-1133">Transmembrane helix</keyword>
<dbReference type="Proteomes" id="UP000317713">
    <property type="component" value="Chromosome"/>
</dbReference>
<feature type="transmembrane region" description="Helical" evidence="1">
    <location>
        <begin position="47"/>
        <end position="73"/>
    </location>
</feature>
<evidence type="ECO:0000313" key="2">
    <source>
        <dbReference type="EMBL" id="QDS35491.1"/>
    </source>
</evidence>
<keyword evidence="1" id="KW-0812">Transmembrane</keyword>
<evidence type="ECO:0000256" key="1">
    <source>
        <dbReference type="SAM" id="Phobius"/>
    </source>
</evidence>
<protein>
    <submittedName>
        <fullName evidence="2">Uncharacterized protein</fullName>
    </submittedName>
</protein>
<evidence type="ECO:0000313" key="3">
    <source>
        <dbReference type="Proteomes" id="UP000317713"/>
    </source>
</evidence>
<dbReference type="EMBL" id="CP042161">
    <property type="protein sequence ID" value="QDS35491.1"/>
    <property type="molecule type" value="Genomic_DNA"/>
</dbReference>
<dbReference type="AlphaFoldDB" id="A0A517I9D7"/>
<feature type="transmembrane region" description="Helical" evidence="1">
    <location>
        <begin position="85"/>
        <end position="106"/>
    </location>
</feature>
<feature type="transmembrane region" description="Helical" evidence="1">
    <location>
        <begin position="118"/>
        <end position="143"/>
    </location>
</feature>
<reference evidence="2 3" key="1">
    <citation type="submission" date="2019-07" db="EMBL/GenBank/DDBJ databases">
        <title>Characterization of Brevibacillus brevis HK544, as a potential biocontrol agent.</title>
        <authorList>
            <person name="Kim H."/>
        </authorList>
    </citation>
    <scope>NUCLEOTIDE SEQUENCE [LARGE SCALE GENOMIC DNA]</scope>
    <source>
        <strain evidence="2 3">HK544</strain>
    </source>
</reference>
<dbReference type="RefSeq" id="WP_144617121.1">
    <property type="nucleotide sequence ID" value="NZ_CP042161.1"/>
</dbReference>
<organism evidence="2 3">
    <name type="scientific">Brevibacillus brevis</name>
    <name type="common">Bacillus brevis</name>
    <dbReference type="NCBI Taxonomy" id="1393"/>
    <lineage>
        <taxon>Bacteria</taxon>
        <taxon>Bacillati</taxon>
        <taxon>Bacillota</taxon>
        <taxon>Bacilli</taxon>
        <taxon>Bacillales</taxon>
        <taxon>Paenibacillaceae</taxon>
        <taxon>Brevibacillus</taxon>
    </lineage>
</organism>
<proteinExistence type="predicted"/>
<keyword evidence="1" id="KW-0472">Membrane</keyword>